<sequence length="71" mass="8235">MKKPQATIEQETGKASSTYTVSVDDNGEYRKVEEQFDRYEDALDYLLKQGWQLKRDAPAGSLHVDVRFRKP</sequence>
<dbReference type="AlphaFoldDB" id="I1YLA0"/>
<evidence type="ECO:0000313" key="2">
    <source>
        <dbReference type="EMBL" id="AFJ03693.1"/>
    </source>
</evidence>
<dbReference type="HOGENOM" id="CLU_2735398_0_0_6"/>
<keyword evidence="3" id="KW-1185">Reference proteome</keyword>
<proteinExistence type="predicted"/>
<reference evidence="2 3" key="1">
    <citation type="journal article" date="2012" name="J. Bacteriol.">
        <title>Complete genome sequences of Methylophaga sp. strain JAM1 and Methylophaga sp. strain JAM7.</title>
        <authorList>
            <person name="Villeneuve C."/>
            <person name="Martineau C."/>
            <person name="Mauffrey F."/>
            <person name="Villemur R."/>
        </authorList>
    </citation>
    <scope>NUCLEOTIDE SEQUENCE [LARGE SCALE GENOMIC DNA]</scope>
    <source>
        <strain evidence="2 3">JAM7</strain>
    </source>
</reference>
<feature type="compositionally biased region" description="Polar residues" evidence="1">
    <location>
        <begin position="7"/>
        <end position="20"/>
    </location>
</feature>
<dbReference type="EMBL" id="CP003380">
    <property type="protein sequence ID" value="AFJ03693.1"/>
    <property type="molecule type" value="Genomic_DNA"/>
</dbReference>
<dbReference type="PATRIC" id="fig|754477.3.peg.2526"/>
<dbReference type="RefSeq" id="WP_014705111.1">
    <property type="nucleotide sequence ID" value="NC_017856.1"/>
</dbReference>
<name>I1YLA0_METFJ</name>
<feature type="region of interest" description="Disordered" evidence="1">
    <location>
        <begin position="1"/>
        <end position="20"/>
    </location>
</feature>
<gene>
    <name evidence="2" type="ordered locus">Q7C_2572</name>
</gene>
<dbReference type="STRING" id="754477.Q7C_2572"/>
<evidence type="ECO:0000256" key="1">
    <source>
        <dbReference type="SAM" id="MobiDB-lite"/>
    </source>
</evidence>
<accession>I1YLA0</accession>
<organism evidence="2 3">
    <name type="scientific">Methylophaga frappieri (strain ATCC BAA-2434 / DSM 25690 / JAM7)</name>
    <dbReference type="NCBI Taxonomy" id="754477"/>
    <lineage>
        <taxon>Bacteria</taxon>
        <taxon>Pseudomonadati</taxon>
        <taxon>Pseudomonadota</taxon>
        <taxon>Gammaproteobacteria</taxon>
        <taxon>Thiotrichales</taxon>
        <taxon>Piscirickettsiaceae</taxon>
        <taxon>Methylophaga</taxon>
    </lineage>
</organism>
<evidence type="ECO:0000313" key="3">
    <source>
        <dbReference type="Proteomes" id="UP000009145"/>
    </source>
</evidence>
<dbReference type="Proteomes" id="UP000009145">
    <property type="component" value="Chromosome"/>
</dbReference>
<dbReference type="KEGG" id="mec:Q7C_2572"/>
<dbReference type="OrthoDB" id="5609511at2"/>
<protein>
    <submittedName>
        <fullName evidence="2">Uncharacterized protein</fullName>
    </submittedName>
</protein>